<accession>A0A3M7T8B3</accession>
<evidence type="ECO:0000313" key="1">
    <source>
        <dbReference type="EMBL" id="RNA44088.1"/>
    </source>
</evidence>
<comment type="caution">
    <text evidence="1">The sequence shown here is derived from an EMBL/GenBank/DDBJ whole genome shotgun (WGS) entry which is preliminary data.</text>
</comment>
<gene>
    <name evidence="1" type="ORF">BpHYR1_042640</name>
</gene>
<dbReference type="AlphaFoldDB" id="A0A3M7T8B3"/>
<reference evidence="1 2" key="1">
    <citation type="journal article" date="2018" name="Sci. Rep.">
        <title>Genomic signatures of local adaptation to the degree of environmental predictability in rotifers.</title>
        <authorList>
            <person name="Franch-Gras L."/>
            <person name="Hahn C."/>
            <person name="Garcia-Roger E.M."/>
            <person name="Carmona M.J."/>
            <person name="Serra M."/>
            <person name="Gomez A."/>
        </authorList>
    </citation>
    <scope>NUCLEOTIDE SEQUENCE [LARGE SCALE GENOMIC DNA]</scope>
    <source>
        <strain evidence="1">HYR1</strain>
    </source>
</reference>
<dbReference type="Proteomes" id="UP000276133">
    <property type="component" value="Unassembled WGS sequence"/>
</dbReference>
<evidence type="ECO:0000313" key="2">
    <source>
        <dbReference type="Proteomes" id="UP000276133"/>
    </source>
</evidence>
<dbReference type="EMBL" id="REGN01000157">
    <property type="protein sequence ID" value="RNA44088.1"/>
    <property type="molecule type" value="Genomic_DNA"/>
</dbReference>
<organism evidence="1 2">
    <name type="scientific">Brachionus plicatilis</name>
    <name type="common">Marine rotifer</name>
    <name type="synonym">Brachionus muelleri</name>
    <dbReference type="NCBI Taxonomy" id="10195"/>
    <lineage>
        <taxon>Eukaryota</taxon>
        <taxon>Metazoa</taxon>
        <taxon>Spiralia</taxon>
        <taxon>Gnathifera</taxon>
        <taxon>Rotifera</taxon>
        <taxon>Eurotatoria</taxon>
        <taxon>Monogononta</taxon>
        <taxon>Pseudotrocha</taxon>
        <taxon>Ploima</taxon>
        <taxon>Brachionidae</taxon>
        <taxon>Brachionus</taxon>
    </lineage>
</organism>
<proteinExistence type="predicted"/>
<keyword evidence="2" id="KW-1185">Reference proteome</keyword>
<protein>
    <submittedName>
        <fullName evidence="1">Uncharacterized protein</fullName>
    </submittedName>
</protein>
<sequence>MEALLIKPKNITRTLLFKKKFNLKDDYNNKKKILKNFQNSNTSRIDAQNLRFNLTNLNFRIKLKPTKRSFNVLLFVYRSKINSNAIYLQH</sequence>
<name>A0A3M7T8B3_BRAPC</name>